<accession>A0A481YYC3</accession>
<evidence type="ECO:0000313" key="1">
    <source>
        <dbReference type="EMBL" id="QBK87466.1"/>
    </source>
</evidence>
<name>A0A481YYC3_9VIRU</name>
<dbReference type="EMBL" id="MK500353">
    <property type="protein sequence ID" value="QBK87466.1"/>
    <property type="molecule type" value="Genomic_DNA"/>
</dbReference>
<sequence>MSDEILVIVAKFISNPRTFGSKDIEYGFQMVTYRKMHILRMVKFVTTIVDGTEKED</sequence>
<protein>
    <submittedName>
        <fullName evidence="1">Uncharacterized protein</fullName>
    </submittedName>
</protein>
<gene>
    <name evidence="1" type="ORF">LCMAC201_03760</name>
</gene>
<reference evidence="1" key="1">
    <citation type="journal article" date="2019" name="MBio">
        <title>Virus Genomes from Deep Sea Sediments Expand the Ocean Megavirome and Support Independent Origins of Viral Gigantism.</title>
        <authorList>
            <person name="Backstrom D."/>
            <person name="Yutin N."/>
            <person name="Jorgensen S.L."/>
            <person name="Dharamshi J."/>
            <person name="Homa F."/>
            <person name="Zaremba-Niedwiedzka K."/>
            <person name="Spang A."/>
            <person name="Wolf Y.I."/>
            <person name="Koonin E.V."/>
            <person name="Ettema T.J."/>
        </authorList>
    </citation>
    <scope>NUCLEOTIDE SEQUENCE</scope>
</reference>
<organism evidence="1">
    <name type="scientific">Marseillevirus LCMAC201</name>
    <dbReference type="NCBI Taxonomy" id="2506605"/>
    <lineage>
        <taxon>Viruses</taxon>
        <taxon>Varidnaviria</taxon>
        <taxon>Bamfordvirae</taxon>
        <taxon>Nucleocytoviricota</taxon>
        <taxon>Megaviricetes</taxon>
        <taxon>Pimascovirales</taxon>
        <taxon>Pimascovirales incertae sedis</taxon>
        <taxon>Marseilleviridae</taxon>
    </lineage>
</organism>
<proteinExistence type="predicted"/>